<gene>
    <name evidence="2" type="ORF">DY000_02013899</name>
</gene>
<comment type="caution">
    <text evidence="2">The sequence shown here is derived from an EMBL/GenBank/DDBJ whole genome shotgun (WGS) entry which is preliminary data.</text>
</comment>
<sequence>MSPRTPCGTPIPDKDSCIQKKEAVPDDFFCDVDQQPNMVTVSHHVSPEMKSTSPTPEELEEHYRSVTSQRLKKTRNLGAWAKPLHFTSPATPRDDNAQLGPNKASWPSLSDGSRAKTRRQQQDGKTPESATTDTHLGAQKEISNDQDLPPVIEDPVALSPLRLHQQDTSQEKEVPLQQQDTSQEKEIWVQVLRYVLLKEPEEEGQ</sequence>
<dbReference type="EMBL" id="QGKV02000759">
    <property type="protein sequence ID" value="KAF3568170.1"/>
    <property type="molecule type" value="Genomic_DNA"/>
</dbReference>
<organism evidence="2 3">
    <name type="scientific">Brassica cretica</name>
    <name type="common">Mustard</name>
    <dbReference type="NCBI Taxonomy" id="69181"/>
    <lineage>
        <taxon>Eukaryota</taxon>
        <taxon>Viridiplantae</taxon>
        <taxon>Streptophyta</taxon>
        <taxon>Embryophyta</taxon>
        <taxon>Tracheophyta</taxon>
        <taxon>Spermatophyta</taxon>
        <taxon>Magnoliopsida</taxon>
        <taxon>eudicotyledons</taxon>
        <taxon>Gunneridae</taxon>
        <taxon>Pentapetalae</taxon>
        <taxon>rosids</taxon>
        <taxon>malvids</taxon>
        <taxon>Brassicales</taxon>
        <taxon>Brassicaceae</taxon>
        <taxon>Brassiceae</taxon>
        <taxon>Brassica</taxon>
    </lineage>
</organism>
<evidence type="ECO:0000313" key="2">
    <source>
        <dbReference type="EMBL" id="KAF3568170.1"/>
    </source>
</evidence>
<dbReference type="Proteomes" id="UP000266723">
    <property type="component" value="Unassembled WGS sequence"/>
</dbReference>
<name>A0ABQ7DAX8_BRACR</name>
<proteinExistence type="predicted"/>
<accession>A0ABQ7DAX8</accession>
<evidence type="ECO:0000313" key="3">
    <source>
        <dbReference type="Proteomes" id="UP000266723"/>
    </source>
</evidence>
<keyword evidence="3" id="KW-1185">Reference proteome</keyword>
<reference evidence="2 3" key="1">
    <citation type="journal article" date="2020" name="BMC Genomics">
        <title>Intraspecific diversification of the crop wild relative Brassica cretica Lam. using demographic model selection.</title>
        <authorList>
            <person name="Kioukis A."/>
            <person name="Michalopoulou V.A."/>
            <person name="Briers L."/>
            <person name="Pirintsos S."/>
            <person name="Studholme D.J."/>
            <person name="Pavlidis P."/>
            <person name="Sarris P.F."/>
        </authorList>
    </citation>
    <scope>NUCLEOTIDE SEQUENCE [LARGE SCALE GENOMIC DNA]</scope>
    <source>
        <strain evidence="3">cv. PFS-1207/04</strain>
    </source>
</reference>
<feature type="region of interest" description="Disordered" evidence="1">
    <location>
        <begin position="42"/>
        <end position="183"/>
    </location>
</feature>
<evidence type="ECO:0000256" key="1">
    <source>
        <dbReference type="SAM" id="MobiDB-lite"/>
    </source>
</evidence>
<protein>
    <submittedName>
        <fullName evidence="2">Uncharacterized protein</fullName>
    </submittedName>
</protein>